<dbReference type="PROSITE" id="PS01186">
    <property type="entry name" value="EGF_2"/>
    <property type="match status" value="3"/>
</dbReference>
<dbReference type="InterPro" id="IPR035976">
    <property type="entry name" value="Sushi/SCR/CCP_sf"/>
</dbReference>
<evidence type="ECO:0000259" key="16">
    <source>
        <dbReference type="PROSITE" id="PS50835"/>
    </source>
</evidence>
<dbReference type="InterPro" id="IPR016186">
    <property type="entry name" value="C-type_lectin-like/link_sf"/>
</dbReference>
<proteinExistence type="predicted"/>
<evidence type="ECO:0000256" key="8">
    <source>
        <dbReference type="ARBA" id="ARBA00023136"/>
    </source>
</evidence>
<evidence type="ECO:0000256" key="2">
    <source>
        <dbReference type="ARBA" id="ARBA00022536"/>
    </source>
</evidence>
<dbReference type="PROSITE" id="PS50835">
    <property type="entry name" value="IG_LIKE"/>
    <property type="match status" value="2"/>
</dbReference>
<dbReference type="EMBL" id="LSMT01000071">
    <property type="protein sequence ID" value="PFX29095.1"/>
    <property type="molecule type" value="Genomic_DNA"/>
</dbReference>
<dbReference type="PANTHER" id="PTHR24034:SF200">
    <property type="entry name" value="EGF-LIKE AND EMI DOMAIN-CONTAINING PROTEIN 1"/>
    <property type="match status" value="1"/>
</dbReference>
<dbReference type="CDD" id="cd00033">
    <property type="entry name" value="CCP"/>
    <property type="match status" value="2"/>
</dbReference>
<evidence type="ECO:0000256" key="4">
    <source>
        <dbReference type="ARBA" id="ARBA00022692"/>
    </source>
</evidence>
<dbReference type="InterPro" id="IPR036179">
    <property type="entry name" value="Ig-like_dom_sf"/>
</dbReference>
<dbReference type="InterPro" id="IPR016187">
    <property type="entry name" value="CTDL_fold"/>
</dbReference>
<feature type="domain" description="Sushi" evidence="17">
    <location>
        <begin position="2517"/>
        <end position="2578"/>
    </location>
</feature>
<comment type="caution">
    <text evidence="12">Lacks conserved residue(s) required for the propagation of feature annotation.</text>
</comment>
<dbReference type="PROSITE" id="PS50041">
    <property type="entry name" value="C_TYPE_LECTIN_2"/>
    <property type="match status" value="1"/>
</dbReference>
<dbReference type="InterPro" id="IPR001881">
    <property type="entry name" value="EGF-like_Ca-bd_dom"/>
</dbReference>
<keyword evidence="3" id="KW-0254">Endocytosis</keyword>
<dbReference type="Gene3D" id="2.10.25.10">
    <property type="entry name" value="Laminin"/>
    <property type="match status" value="6"/>
</dbReference>
<feature type="disulfide bond" evidence="13">
    <location>
        <begin position="584"/>
        <end position="611"/>
    </location>
</feature>
<evidence type="ECO:0000259" key="17">
    <source>
        <dbReference type="PROSITE" id="PS50923"/>
    </source>
</evidence>
<dbReference type="Pfam" id="PF12662">
    <property type="entry name" value="cEGF"/>
    <property type="match status" value="2"/>
</dbReference>
<dbReference type="SUPFAM" id="SSF48726">
    <property type="entry name" value="Immunoglobulin"/>
    <property type="match status" value="2"/>
</dbReference>
<evidence type="ECO:0000313" key="18">
    <source>
        <dbReference type="EMBL" id="PFX29095.1"/>
    </source>
</evidence>
<evidence type="ECO:0000259" key="14">
    <source>
        <dbReference type="PROSITE" id="PS50026"/>
    </source>
</evidence>
<dbReference type="GO" id="GO:0005509">
    <property type="term" value="F:calcium ion binding"/>
    <property type="evidence" value="ECO:0007669"/>
    <property type="project" value="InterPro"/>
</dbReference>
<dbReference type="InterPro" id="IPR000742">
    <property type="entry name" value="EGF"/>
</dbReference>
<dbReference type="SMART" id="SM00034">
    <property type="entry name" value="CLECT"/>
    <property type="match status" value="1"/>
</dbReference>
<dbReference type="SMART" id="SM00408">
    <property type="entry name" value="IGc2"/>
    <property type="match status" value="2"/>
</dbReference>
<dbReference type="InterPro" id="IPR026823">
    <property type="entry name" value="cEGF"/>
</dbReference>
<keyword evidence="5" id="KW-0732">Signal</keyword>
<keyword evidence="10" id="KW-0675">Receptor</keyword>
<dbReference type="Pfam" id="PF00084">
    <property type="entry name" value="Sushi"/>
    <property type="match status" value="2"/>
</dbReference>
<keyword evidence="6" id="KW-0677">Repeat</keyword>
<dbReference type="Proteomes" id="UP000225706">
    <property type="component" value="Unassembled WGS sequence"/>
</dbReference>
<dbReference type="InterPro" id="IPR011641">
    <property type="entry name" value="Tyr-kin_ephrin_A/B_rcpt-like"/>
</dbReference>
<dbReference type="FunFam" id="2.10.25.10:FF:000009">
    <property type="entry name" value="Low-density lipoprotein receptor isoform 1"/>
    <property type="match status" value="1"/>
</dbReference>
<evidence type="ECO:0000256" key="6">
    <source>
        <dbReference type="ARBA" id="ARBA00022737"/>
    </source>
</evidence>
<gene>
    <name evidence="18" type="primary">MATN2</name>
    <name evidence="18" type="ORF">AWC38_SpisGene6169</name>
</gene>
<feature type="domain" description="EGF-like" evidence="14">
    <location>
        <begin position="441"/>
        <end position="480"/>
    </location>
</feature>
<dbReference type="Pfam" id="PF13895">
    <property type="entry name" value="Ig_2"/>
    <property type="match status" value="1"/>
</dbReference>
<dbReference type="Gene3D" id="3.10.100.10">
    <property type="entry name" value="Mannose-Binding Protein A, subunit A"/>
    <property type="match status" value="1"/>
</dbReference>
<dbReference type="SUPFAM" id="SSF57184">
    <property type="entry name" value="Growth factor receptor domain"/>
    <property type="match status" value="3"/>
</dbReference>
<dbReference type="InterPro" id="IPR013783">
    <property type="entry name" value="Ig-like_fold"/>
</dbReference>
<evidence type="ECO:0000256" key="10">
    <source>
        <dbReference type="ARBA" id="ARBA00023170"/>
    </source>
</evidence>
<dbReference type="PROSITE" id="PS50923">
    <property type="entry name" value="SUSHI"/>
    <property type="match status" value="2"/>
</dbReference>
<evidence type="ECO:0000256" key="12">
    <source>
        <dbReference type="PROSITE-ProRule" id="PRU00076"/>
    </source>
</evidence>
<dbReference type="SMART" id="SM01411">
    <property type="entry name" value="Ephrin_rec_like"/>
    <property type="match status" value="1"/>
</dbReference>
<dbReference type="InterPro" id="IPR050751">
    <property type="entry name" value="ECM_structural_protein"/>
</dbReference>
<dbReference type="PROSITE" id="PS00010">
    <property type="entry name" value="ASX_HYDROXYL"/>
    <property type="match status" value="2"/>
</dbReference>
<dbReference type="InterPro" id="IPR009030">
    <property type="entry name" value="Growth_fac_rcpt_cys_sf"/>
</dbReference>
<evidence type="ECO:0000256" key="5">
    <source>
        <dbReference type="ARBA" id="ARBA00022729"/>
    </source>
</evidence>
<evidence type="ECO:0000256" key="9">
    <source>
        <dbReference type="ARBA" id="ARBA00023157"/>
    </source>
</evidence>
<accession>A0A2B4SKZ5</accession>
<dbReference type="Pfam" id="PF07699">
    <property type="entry name" value="Ephrin_rec_like"/>
    <property type="match status" value="1"/>
</dbReference>
<dbReference type="OrthoDB" id="5989933at2759"/>
<dbReference type="PROSITE" id="PS50026">
    <property type="entry name" value="EGF_3"/>
    <property type="match status" value="3"/>
</dbReference>
<dbReference type="PANTHER" id="PTHR24034">
    <property type="entry name" value="EGF-LIKE DOMAIN-CONTAINING PROTEIN"/>
    <property type="match status" value="1"/>
</dbReference>
<dbReference type="SMART" id="SM00181">
    <property type="entry name" value="EGF"/>
    <property type="match status" value="7"/>
</dbReference>
<feature type="domain" description="EGF-like" evidence="14">
    <location>
        <begin position="532"/>
        <end position="572"/>
    </location>
</feature>
<dbReference type="InterPro" id="IPR003598">
    <property type="entry name" value="Ig_sub2"/>
</dbReference>
<evidence type="ECO:0000256" key="1">
    <source>
        <dbReference type="ARBA" id="ARBA00004479"/>
    </source>
</evidence>
<dbReference type="SUPFAM" id="SSF57196">
    <property type="entry name" value="EGF/Laminin"/>
    <property type="match status" value="1"/>
</dbReference>
<dbReference type="InterPro" id="IPR058912">
    <property type="entry name" value="HTH_animal"/>
</dbReference>
<dbReference type="FunFam" id="2.10.25.10:FF:000010">
    <property type="entry name" value="Pro-epidermal growth factor"/>
    <property type="match status" value="1"/>
</dbReference>
<dbReference type="InterPro" id="IPR018097">
    <property type="entry name" value="EGF_Ca-bd_CS"/>
</dbReference>
<dbReference type="CDD" id="cd00054">
    <property type="entry name" value="EGF_CA"/>
    <property type="match status" value="6"/>
</dbReference>
<dbReference type="SMART" id="SM00032">
    <property type="entry name" value="CCP"/>
    <property type="match status" value="2"/>
</dbReference>
<evidence type="ECO:0000256" key="13">
    <source>
        <dbReference type="PROSITE-ProRule" id="PRU00302"/>
    </source>
</evidence>
<evidence type="ECO:0000256" key="11">
    <source>
        <dbReference type="ARBA" id="ARBA00023180"/>
    </source>
</evidence>
<dbReference type="SMART" id="SM00179">
    <property type="entry name" value="EGF_CA"/>
    <property type="match status" value="6"/>
</dbReference>
<keyword evidence="4" id="KW-0812">Transmembrane</keyword>
<feature type="domain" description="Ig-like" evidence="16">
    <location>
        <begin position="2120"/>
        <end position="2201"/>
    </location>
</feature>
<keyword evidence="9 12" id="KW-1015">Disulfide bond</keyword>
<keyword evidence="19" id="KW-1185">Reference proteome</keyword>
<dbReference type="InterPro" id="IPR007110">
    <property type="entry name" value="Ig-like_dom"/>
</dbReference>
<feature type="domain" description="EGF-like" evidence="14">
    <location>
        <begin position="633"/>
        <end position="671"/>
    </location>
</feature>
<sequence length="3232" mass="364099">MPGLDVAVSFLNVLNGLHPSIHFTMELSNNDSIPFIGTLITKNGNKLETQVYRKPTNTGLLLHFQSHTDLRYKKCLIKTMVHRAKELSSTHQAFVDECRHLKSMFHRLGYPSSLVNFIIDKCDYSSTPDTKTKSVETLRVSIPFKDQISVNIAKRQMRDLSSKIGIDVQPVYTSKKLEQDLKLKEIKPRILNQHSVVYCFKCDLCDSNYVGYTTRHLFQRIADHRYSAIGRHLRDAHGNIDLLNESHAFNGLPSGCVFAGPVVIGLLGNAFQPFATMAATTEELAIIRTHAAVLLIGQDLPVAPMSTNADGTPRALAQAGHIPVEKDALIQLEVISVAVEVVTDYRVERCAQVEETGFADINECASHNGGCSHQCVNYRGYHRCNCPRGFRLVNSKSCRDINECLSNNGNCQHNCKNLFGSHRCSCDDGFNLDSNGRTCSDIDECEIGHDCQDICHNTFGGYKCSCDKGYQLTNDNRTCTDIDECISSKITESNEIATLAGCHHICTNLEGSFQCSCKSGHALMYDKRQCKDIDECQNGSHSCEHKCINSEGSYVCSCRPGYELLSDGKKCEGLVTDASCSFSCDPGYDLVGSHSRTCLPSSRWSGNLTFCKDSDIQNFLEGGRKPKYEKQIQIKTCQPNPCRHGGKCSALNEKDYTCNCDGTGYKGDHCEIGYTITPIFPKLRTKIKSGRLFLLARPLRRLKVVLSSEKEVAFEPQSMVFDPSSVMNEFTVVVKKPGIRAITYDLEGESKNEFETPMSSVFFTAPEKFSNNSLRRQLFLSKGELPIGCEGYRIKLSCEVRLLSTAQWSKDSSSTSGIVHIISPNNQNIPLSLIGLNMGDYVSRDKMIKAGEAMTSSFKDFALLLPRNGTCQARLTDTNSLLEFIQNDAFVSSFMVTLSSMAPQWLSFSVAENNNIFDIHNIAANLAPDLDHCMLFPSSQASSLAYYHPTVNYKMRVAQNEVALLADGSTCFAINICKPGLFVKFPKEQADLIMSSFTFFRDMQNSGLSLHVDSIGLYKNKETSHFAKGIIWNGKELQALSPFCYNMWLKGSLDWKMEMSKLIFLSFRMNGDAIIRSEDFDSLFTTVMSQRMDIQLRGEALLNVTGTALKNNFTLKLTSTKAIAKAVLGGKADCNKNIRGIYLTLEKSASKLFDESPLGTYVRPRETEPVRLAVLMSLSGGMLRKIDNIDEIKQFLNDIISLLPDLQIAFVKAREITPDGKTIFKKSFDTILKLNTSIRDLQEMLSEDRIKIIRALTLLNRIENKLKYCIGIANAVKDQYPFLSDKGTFAKLIYRIGGMHAKFPKGLRPDLSGKPVNKTFHGISFYFRGDFCLGKLCFKDFSTTIEYLSENSCVSNKSRASMFRGNGKPLKQMALSKGNILTLPVGHVVEFIFPRDSSAVSTHFVGRSNLFSINQHVKVSLDKNQLSYEMQGKIFDRYLANMNVVAMVGHATEWSSLIFTVNGRMNNSSQLSKLLQSQVTTLAHYLAERASKKVERCEKAIFSAEEKLQTSKELFKKKKSILDKALLEKQQKLSKFQRLSAKYGKASVELKSSMHQFLKVKNRKMCQFLSCNFINSPTKIPAVCHRPLLVNYTVPVCRKVKETVEEDVIVPKVVVETKKVQTFIVEQQGDCGKTGKYLTGIGAGMEVIGGVTSIISPKVGGIITLAGSVFKVAGMVADFFAGCDDYQVKKRGPVVPVSYTVTKNSRESKPKIIDRFLCDADKTETDISEYTPYECSRTGNIKILDPTCVSHNTNCSRNMEHLAAEIDFNNGTMFAEFQDMLRKGKHSTHAQSELIKAELKYDIAVRQLELAHARLQQRKYARKAINLNIVKQREEMGIKLSKNMEKLAGKPLVYVESLTFSVAMTSSSSKTRFPLTVYVRTFQGSHKAVQFPMDFNNEENSLALASKKIVEELFGASNLRRRRSLKGEPMNSQSNYSGFSIKRYECHLSKEAHILFSDIVKSMEFSIKSKKEVEKALFSGIRGIEEFSGENNHDRNLSYSDIILSLKDAQLNSSGISSWSDILQDTRGFLDVVTQRKNLTQCSGILDCADFFFDSLDEKYEMENHPRALEIKEALQSLNKIIGSILRKNTTMSVLEGKLSQARFFIDRSKDEMILCGQKPTIKKSSPVKVVSLLGEDIDLLCEATESTLGVEYMWMKNGKPLEGENDTILELKNVTEHSEGAYKCRASNTRGGTVSNATILVVHQRPQIVEHPSDKQKLVGDKKAWMVCNSNGVPRPLTEWFFIPIKGLTQNTVRLNVTGPVLEMGNLTAENAGFYFCNVSNLHGAVQSRIARLDVLRFIPGVPRIAVIFKLKQCISKPSSEDSSSHSCDSSEIEKFQRNDIMVHQHILRKILKHLSWPMEKIHDEYFKPFPNATISFVLYGEDPITPEGKKLEALNEFSLSRRRIGNSLKKLYSSLADEKVKLRWGNLTITGDKDSLVMGFPSQKCPNGTRLHEEGYLCVYCPPGYYEIGNRTCGPCPVGTYQPDEGSTECVKCPYRVSSTEPGAVRESQCIDISIPCTKPPQTLVKRAQLPKNTKTLHRSGETLDFVCQPGYKVAGNATTECNEGNWTKTDFYCEKTCYPPWMELKKRCYLVVEAQARRWVNARDQCLKLNTQMVIISSEEENEFVKHLAQVYLREKRWTRAQMWLGLRKMHAIGNFLWVDGSPLKGYTNWVPGEPNNARGQELCTEMLVADHKDNFLNRPTCRLINPSKQEIGKISKKILENINQKLVNATGVNQWKNTSSVLQWFKNLPNKCESAFISFDVVEFYPSITKDLLGRALDFASNYTNISPDDRQIVLLAKESLLFSNETSWQKKNSNGLFDVTMGSYDGAETCELVGCYLLSQLATIPEINIGLYRDDGLAVINQTPQKVERIKKQICTIFAQNNLRITIEANKKIINFLDVTLDLITGRFGPYSKPATTHLYVHSKSNHPPCILRNIPEAVNKRLSEISSDEDMFNKAAPPYQDALHKSGYTYKLHFTEPEPHQPQYQTKRRRNIIWFNPPFNRNVQTNIGGAFINLIDKCFPVTHELRKIFNRSTIKLSYSCTPNMKQIIDGHNKTTIRNAKMPEESRPQILCNCRDENECPLGGKCLQSEVVDQATVATRGETETYVGLTATDFKTRWRNHRMSFNHERRRNDTELSKYLWKLKEKREDYSISWRIIARARAYSIATKRCNLCLTEKLIILSCPHEASLNKRSETVLAVQYRQYWHTKLGSHVQIEHYGEVEDITLE</sequence>
<dbReference type="InterPro" id="IPR049883">
    <property type="entry name" value="NOTCH1_EGF-like"/>
</dbReference>
<dbReference type="FunFam" id="2.10.25.10:FF:000240">
    <property type="entry name" value="Vitamin K-dependent protein S"/>
    <property type="match status" value="2"/>
</dbReference>
<dbReference type="Gene3D" id="2.10.50.10">
    <property type="entry name" value="Tumor Necrosis Factor Receptor, subunit A, domain 2"/>
    <property type="match status" value="1"/>
</dbReference>
<evidence type="ECO:0000256" key="3">
    <source>
        <dbReference type="ARBA" id="ARBA00022583"/>
    </source>
</evidence>
<dbReference type="CDD" id="cd00037">
    <property type="entry name" value="CLECT"/>
    <property type="match status" value="1"/>
</dbReference>
<keyword evidence="8" id="KW-0472">Membrane</keyword>
<feature type="disulfide bond" evidence="12">
    <location>
        <begin position="445"/>
        <end position="455"/>
    </location>
</feature>
<dbReference type="InterPro" id="IPR000152">
    <property type="entry name" value="EGF-type_Asp/Asn_hydroxyl_site"/>
</dbReference>
<dbReference type="InterPro" id="IPR001304">
    <property type="entry name" value="C-type_lectin-like"/>
</dbReference>
<dbReference type="SUPFAM" id="SSF57535">
    <property type="entry name" value="Complement control module/SCR domain"/>
    <property type="match status" value="1"/>
</dbReference>
<dbReference type="Gene3D" id="2.10.70.10">
    <property type="entry name" value="Complement Module, domain 1"/>
    <property type="match status" value="2"/>
</dbReference>
<keyword evidence="11" id="KW-0325">Glycoprotein</keyword>
<evidence type="ECO:0000256" key="7">
    <source>
        <dbReference type="ARBA" id="ARBA00022989"/>
    </source>
</evidence>
<dbReference type="SUPFAM" id="SSF56436">
    <property type="entry name" value="C-type lectin-like"/>
    <property type="match status" value="1"/>
</dbReference>
<dbReference type="STRING" id="50429.A0A2B4SKZ5"/>
<dbReference type="PROSITE" id="PS01187">
    <property type="entry name" value="EGF_CA"/>
    <property type="match status" value="1"/>
</dbReference>
<organism evidence="18 19">
    <name type="scientific">Stylophora pistillata</name>
    <name type="common">Smooth cauliflower coral</name>
    <dbReference type="NCBI Taxonomy" id="50429"/>
    <lineage>
        <taxon>Eukaryota</taxon>
        <taxon>Metazoa</taxon>
        <taxon>Cnidaria</taxon>
        <taxon>Anthozoa</taxon>
        <taxon>Hexacorallia</taxon>
        <taxon>Scleractinia</taxon>
        <taxon>Astrocoeniina</taxon>
        <taxon>Pocilloporidae</taxon>
        <taxon>Stylophora</taxon>
    </lineage>
</organism>
<comment type="subcellular location">
    <subcellularLocation>
        <location evidence="1">Membrane</location>
        <topology evidence="1">Single-pass type I membrane protein</topology>
    </subcellularLocation>
</comment>
<dbReference type="GO" id="GO:0016020">
    <property type="term" value="C:membrane"/>
    <property type="evidence" value="ECO:0007669"/>
    <property type="project" value="UniProtKB-SubCell"/>
</dbReference>
<dbReference type="Gene3D" id="2.60.40.10">
    <property type="entry name" value="Immunoglobulins"/>
    <property type="match status" value="2"/>
</dbReference>
<dbReference type="GO" id="GO:0006897">
    <property type="term" value="P:endocytosis"/>
    <property type="evidence" value="ECO:0007669"/>
    <property type="project" value="UniProtKB-KW"/>
</dbReference>
<dbReference type="Pfam" id="PF07645">
    <property type="entry name" value="EGF_CA"/>
    <property type="match status" value="2"/>
</dbReference>
<dbReference type="InterPro" id="IPR003599">
    <property type="entry name" value="Ig_sub"/>
</dbReference>
<dbReference type="Pfam" id="PF26215">
    <property type="entry name" value="HTH_animal"/>
    <property type="match status" value="1"/>
</dbReference>
<protein>
    <submittedName>
        <fullName evidence="18">Matrilin-2</fullName>
    </submittedName>
</protein>
<feature type="domain" description="C-type lectin" evidence="15">
    <location>
        <begin position="2587"/>
        <end position="2705"/>
    </location>
</feature>
<keyword evidence="7" id="KW-1133">Transmembrane helix</keyword>
<feature type="domain" description="Sushi" evidence="17">
    <location>
        <begin position="556"/>
        <end position="613"/>
    </location>
</feature>
<keyword evidence="2 12" id="KW-0245">EGF-like domain</keyword>
<name>A0A2B4SKZ5_STYPI</name>
<feature type="domain" description="Ig-like" evidence="16">
    <location>
        <begin position="2207"/>
        <end position="2295"/>
    </location>
</feature>
<evidence type="ECO:0000313" key="19">
    <source>
        <dbReference type="Proteomes" id="UP000225706"/>
    </source>
</evidence>
<comment type="caution">
    <text evidence="18">The sequence shown here is derived from an EMBL/GenBank/DDBJ whole genome shotgun (WGS) entry which is preliminary data.</text>
</comment>
<dbReference type="SMART" id="SM00409">
    <property type="entry name" value="IG"/>
    <property type="match status" value="2"/>
</dbReference>
<evidence type="ECO:0000259" key="15">
    <source>
        <dbReference type="PROSITE" id="PS50041"/>
    </source>
</evidence>
<reference evidence="19" key="1">
    <citation type="journal article" date="2017" name="bioRxiv">
        <title>Comparative analysis of the genomes of Stylophora pistillata and Acropora digitifera provides evidence for extensive differences between species of corals.</title>
        <authorList>
            <person name="Voolstra C.R."/>
            <person name="Li Y."/>
            <person name="Liew Y.J."/>
            <person name="Baumgarten S."/>
            <person name="Zoccola D."/>
            <person name="Flot J.-F."/>
            <person name="Tambutte S."/>
            <person name="Allemand D."/>
            <person name="Aranda M."/>
        </authorList>
    </citation>
    <scope>NUCLEOTIDE SEQUENCE [LARGE SCALE GENOMIC DNA]</scope>
</reference>
<dbReference type="InterPro" id="IPR000436">
    <property type="entry name" value="Sushi_SCR_CCP_dom"/>
</dbReference>
<keyword evidence="13" id="KW-0768">Sushi</keyword>